<dbReference type="KEGG" id="dhy:DESAM_22016"/>
<organism evidence="1 2">
    <name type="scientific">Maridesulfovibrio hydrothermalis AM13 = DSM 14728</name>
    <dbReference type="NCBI Taxonomy" id="1121451"/>
    <lineage>
        <taxon>Bacteria</taxon>
        <taxon>Pseudomonadati</taxon>
        <taxon>Thermodesulfobacteriota</taxon>
        <taxon>Desulfovibrionia</taxon>
        <taxon>Desulfovibrionales</taxon>
        <taxon>Desulfovibrionaceae</taxon>
        <taxon>Maridesulfovibrio</taxon>
    </lineage>
</organism>
<dbReference type="Proteomes" id="UP000010808">
    <property type="component" value="Chromosome"/>
</dbReference>
<accession>L0RBX3</accession>
<dbReference type="AlphaFoldDB" id="L0RBX3"/>
<gene>
    <name evidence="1" type="ORF">DESAM_22016</name>
</gene>
<dbReference type="EMBL" id="FO203522">
    <property type="protein sequence ID" value="CCO24283.1"/>
    <property type="molecule type" value="Genomic_DNA"/>
</dbReference>
<sequence>MLFQSYSFWPALIDLHDFKLKQPKVFPRQADIKNIILLIILS</sequence>
<protein>
    <submittedName>
        <fullName evidence="1">Uncharacterized protein</fullName>
    </submittedName>
</protein>
<keyword evidence="2" id="KW-1185">Reference proteome</keyword>
<name>L0RBX3_9BACT</name>
<reference evidence="1 2" key="1">
    <citation type="submission" date="2012-10" db="EMBL/GenBank/DDBJ databases">
        <authorList>
            <person name="Genoscope - CEA"/>
        </authorList>
    </citation>
    <scope>NUCLEOTIDE SEQUENCE [LARGE SCALE GENOMIC DNA]</scope>
    <source>
        <strain evidence="2">AM13 / DSM 14728</strain>
    </source>
</reference>
<dbReference type="HOGENOM" id="CLU_3250487_0_0_7"/>
<evidence type="ECO:0000313" key="2">
    <source>
        <dbReference type="Proteomes" id="UP000010808"/>
    </source>
</evidence>
<evidence type="ECO:0000313" key="1">
    <source>
        <dbReference type="EMBL" id="CCO24283.1"/>
    </source>
</evidence>
<proteinExistence type="predicted"/>